<dbReference type="Gene3D" id="2.60.40.790">
    <property type="match status" value="1"/>
</dbReference>
<comment type="caution">
    <text evidence="5">The sequence shown here is derived from an EMBL/GenBank/DDBJ whole genome shotgun (WGS) entry which is preliminary data.</text>
</comment>
<evidence type="ECO:0000313" key="6">
    <source>
        <dbReference type="Proteomes" id="UP000188268"/>
    </source>
</evidence>
<feature type="region of interest" description="Disordered" evidence="3">
    <location>
        <begin position="25"/>
        <end position="75"/>
    </location>
</feature>
<sequence length="710" mass="78640">MAQALSNLSISLPLYSSNKTSKFGHLPFAKLQPNKNSSIKAMAGERSRENLDHLQRASKPQQQAQPNRKRVGPVAPIGLWDRFPSARTVQQMMETMERMMEDPFAYSGTWPSPLPSENNNYSRGRTPWEIKEGESEYKMRFDMPGMTKEDVKVWVEEKMLVVKAEKAPKKKNNINGAVQKGEQDEEEEEEEEWSAKSYGRYSSRIALPENVQFEKIKAEVKDGVLYITIPKASNQDVSREAKEVEPIRALTESVSFGRFMSESLAWEKWSTFSHNRYLEEVEKFSKPGSVAEKKAYFEAHYKRRAEMRAAALLEQANTIAANASQIETSTAEPMDSSLNIDSANAKALVAIDEEQEKDVSDADVYAGNLNVERDTADVTVSERDQAAMDIDVNVENDTPVEHVDNQGMIMATPDKKILHMESSDQTNSTSSSKKRRTNSMSKSSTPSRIPKAPKLPLHPSKRVASGQARCDTGVVKSIGNSNDKKKTTPNSLHMSISFASGASKTSKTSLRMPKDSTTPLQTPTRTFKKAADQENLAPSSEKRQLNSTSRSSNHGGVPKQVTPRVGNNHALTNKKSAVDSTEQRRVVQKSLHMSMNFTPSVAETNKTSLKISRDSSTVLRTPTRASVNGGSKHPSNVLQSQDKRSRAVLNKSVSGGVTGDGRWPSISNCSKSSSTSVTSAQSPIASSPFRFRSEERAAKRKEASLTFFML</sequence>
<organism evidence="5 6">
    <name type="scientific">Corchorus capsularis</name>
    <name type="common">Jute</name>
    <dbReference type="NCBI Taxonomy" id="210143"/>
    <lineage>
        <taxon>Eukaryota</taxon>
        <taxon>Viridiplantae</taxon>
        <taxon>Streptophyta</taxon>
        <taxon>Embryophyta</taxon>
        <taxon>Tracheophyta</taxon>
        <taxon>Spermatophyta</taxon>
        <taxon>Magnoliopsida</taxon>
        <taxon>eudicotyledons</taxon>
        <taxon>Gunneridae</taxon>
        <taxon>Pentapetalae</taxon>
        <taxon>rosids</taxon>
        <taxon>malvids</taxon>
        <taxon>Malvales</taxon>
        <taxon>Malvaceae</taxon>
        <taxon>Grewioideae</taxon>
        <taxon>Apeibeae</taxon>
        <taxon>Corchorus</taxon>
    </lineage>
</organism>
<feature type="region of interest" description="Disordered" evidence="3">
    <location>
        <begin position="421"/>
        <end position="585"/>
    </location>
</feature>
<evidence type="ECO:0000256" key="1">
    <source>
        <dbReference type="PROSITE-ProRule" id="PRU00285"/>
    </source>
</evidence>
<dbReference type="Gramene" id="OMO60367">
    <property type="protein sequence ID" value="OMO60367"/>
    <property type="gene ID" value="CCACVL1_24210"/>
</dbReference>
<feature type="compositionally biased region" description="Low complexity" evidence="3">
    <location>
        <begin position="665"/>
        <end position="681"/>
    </location>
</feature>
<evidence type="ECO:0000256" key="2">
    <source>
        <dbReference type="RuleBase" id="RU003616"/>
    </source>
</evidence>
<dbReference type="PANTHER" id="PTHR47067">
    <property type="entry name" value="TPX2 (TARGETING PROTEIN FOR XKLP2) PROTEIN FAMILY-RELATED"/>
    <property type="match status" value="1"/>
</dbReference>
<name>A0A1R3GQP3_COCAP</name>
<feature type="compositionally biased region" description="Acidic residues" evidence="3">
    <location>
        <begin position="183"/>
        <end position="192"/>
    </location>
</feature>
<dbReference type="CDD" id="cd06464">
    <property type="entry name" value="ACD_sHsps-like"/>
    <property type="match status" value="1"/>
</dbReference>
<evidence type="ECO:0000313" key="5">
    <source>
        <dbReference type="EMBL" id="OMO60367.1"/>
    </source>
</evidence>
<dbReference type="Proteomes" id="UP000188268">
    <property type="component" value="Unassembled WGS sequence"/>
</dbReference>
<dbReference type="PROSITE" id="PS01031">
    <property type="entry name" value="SHSP"/>
    <property type="match status" value="1"/>
</dbReference>
<dbReference type="InterPro" id="IPR044216">
    <property type="entry name" value="WDL7"/>
</dbReference>
<feature type="compositionally biased region" description="Polar residues" evidence="3">
    <location>
        <begin position="613"/>
        <end position="640"/>
    </location>
</feature>
<dbReference type="InterPro" id="IPR002068">
    <property type="entry name" value="A-crystallin/Hsp20_dom"/>
</dbReference>
<feature type="compositionally biased region" description="Polar residues" evidence="3">
    <location>
        <begin position="545"/>
        <end position="554"/>
    </location>
</feature>
<feature type="region of interest" description="Disordered" evidence="3">
    <location>
        <begin position="613"/>
        <end position="681"/>
    </location>
</feature>
<reference evidence="5 6" key="1">
    <citation type="submission" date="2013-09" db="EMBL/GenBank/DDBJ databases">
        <title>Corchorus capsularis genome sequencing.</title>
        <authorList>
            <person name="Alam M."/>
            <person name="Haque M.S."/>
            <person name="Islam M.S."/>
            <person name="Emdad E.M."/>
            <person name="Islam M.M."/>
            <person name="Ahmed B."/>
            <person name="Halim A."/>
            <person name="Hossen Q.M.M."/>
            <person name="Hossain M.Z."/>
            <person name="Ahmed R."/>
            <person name="Khan M.M."/>
            <person name="Islam R."/>
            <person name="Rashid M.M."/>
            <person name="Khan S.A."/>
            <person name="Rahman M.S."/>
            <person name="Alam M."/>
        </authorList>
    </citation>
    <scope>NUCLEOTIDE SEQUENCE [LARGE SCALE GENOMIC DNA]</scope>
    <source>
        <strain evidence="6">cv. CVL-1</strain>
        <tissue evidence="5">Whole seedling</tissue>
    </source>
</reference>
<dbReference type="InterPro" id="IPR008978">
    <property type="entry name" value="HSP20-like_chaperone"/>
</dbReference>
<dbReference type="OrthoDB" id="1431247at2759"/>
<feature type="domain" description="SHSP" evidence="4">
    <location>
        <begin position="119"/>
        <end position="247"/>
    </location>
</feature>
<feature type="compositionally biased region" description="Polar residues" evidence="3">
    <location>
        <begin position="488"/>
        <end position="525"/>
    </location>
</feature>
<dbReference type="PANTHER" id="PTHR47067:SF16">
    <property type="entry name" value="TPX2 (TARGETING PROTEIN FOR XKLP2) PROTEIN FAMILY"/>
    <property type="match status" value="1"/>
</dbReference>
<proteinExistence type="inferred from homology"/>
<feature type="region of interest" description="Disordered" evidence="3">
    <location>
        <begin position="173"/>
        <end position="195"/>
    </location>
</feature>
<accession>A0A1R3GQP3</accession>
<feature type="compositionally biased region" description="Polar residues" evidence="3">
    <location>
        <begin position="569"/>
        <end position="580"/>
    </location>
</feature>
<dbReference type="STRING" id="210143.A0A1R3GQP3"/>
<evidence type="ECO:0000259" key="4">
    <source>
        <dbReference type="PROSITE" id="PS01031"/>
    </source>
</evidence>
<comment type="similarity">
    <text evidence="1 2">Belongs to the small heat shock protein (HSP20) family.</text>
</comment>
<gene>
    <name evidence="5" type="ORF">CCACVL1_24210</name>
</gene>
<dbReference type="Pfam" id="PF00011">
    <property type="entry name" value="HSP20"/>
    <property type="match status" value="1"/>
</dbReference>
<protein>
    <recommendedName>
        <fullName evidence="4">SHSP domain-containing protein</fullName>
    </recommendedName>
</protein>
<keyword evidence="6" id="KW-1185">Reference proteome</keyword>
<dbReference type="SUPFAM" id="SSF49764">
    <property type="entry name" value="HSP20-like chaperones"/>
    <property type="match status" value="1"/>
</dbReference>
<dbReference type="EMBL" id="AWWV01013711">
    <property type="protein sequence ID" value="OMO60367.1"/>
    <property type="molecule type" value="Genomic_DNA"/>
</dbReference>
<feature type="compositionally biased region" description="Basic and acidic residues" evidence="3">
    <location>
        <begin position="43"/>
        <end position="55"/>
    </location>
</feature>
<dbReference type="AlphaFoldDB" id="A0A1R3GQP3"/>
<evidence type="ECO:0000256" key="3">
    <source>
        <dbReference type="SAM" id="MobiDB-lite"/>
    </source>
</evidence>